<keyword evidence="4" id="KW-0865">Zymogen</keyword>
<dbReference type="PANTHER" id="PTHR34218:SF3">
    <property type="entry name" value="ACYL-HOMOSERINE LACTONE ACYLASE PVDQ"/>
    <property type="match status" value="1"/>
</dbReference>
<feature type="chain" id="PRO_5001710118" evidence="5">
    <location>
        <begin position="25"/>
        <end position="773"/>
    </location>
</feature>
<keyword evidence="7" id="KW-1185">Reference proteome</keyword>
<comment type="similarity">
    <text evidence="1">Belongs to the peptidase S45 family.</text>
</comment>
<reference evidence="6 7" key="1">
    <citation type="journal article" date="2014" name="J. Biotechnol.">
        <title>Complete genome sequence of the actinobacterium Amycolatopsis japonica MG417-CF17(T) (=DSM 44213T) producing (S,S)-N,N'-ethylenediaminedisuccinic acid.</title>
        <authorList>
            <person name="Stegmann E."/>
            <person name="Albersmeier A."/>
            <person name="Spohn M."/>
            <person name="Gert H."/>
            <person name="Weber T."/>
            <person name="Wohlleben W."/>
            <person name="Kalinowski J."/>
            <person name="Ruckert C."/>
        </authorList>
    </citation>
    <scope>NUCLEOTIDE SEQUENCE [LARGE SCALE GENOMIC DNA]</scope>
    <source>
        <strain evidence="7">MG417-CF17 (DSM 44213)</strain>
    </source>
</reference>
<keyword evidence="2 5" id="KW-0732">Signal</keyword>
<feature type="signal peptide" evidence="5">
    <location>
        <begin position="1"/>
        <end position="24"/>
    </location>
</feature>
<dbReference type="Gene3D" id="3.60.20.10">
    <property type="entry name" value="Glutamine Phosphoribosylpyrophosphate, subunit 1, domain 1"/>
    <property type="match status" value="1"/>
</dbReference>
<dbReference type="STRING" id="208439.AJAP_17005"/>
<evidence type="ECO:0000256" key="4">
    <source>
        <dbReference type="ARBA" id="ARBA00023145"/>
    </source>
</evidence>
<evidence type="ECO:0000256" key="2">
    <source>
        <dbReference type="ARBA" id="ARBA00022729"/>
    </source>
</evidence>
<dbReference type="Gene3D" id="1.10.439.10">
    <property type="entry name" value="Penicillin Amidohydrolase, domain 1"/>
    <property type="match status" value="1"/>
</dbReference>
<dbReference type="InterPro" id="IPR029055">
    <property type="entry name" value="Ntn_hydrolases_N"/>
</dbReference>
<evidence type="ECO:0000256" key="3">
    <source>
        <dbReference type="ARBA" id="ARBA00022801"/>
    </source>
</evidence>
<organism evidence="6 7">
    <name type="scientific">Amycolatopsis japonica</name>
    <dbReference type="NCBI Taxonomy" id="208439"/>
    <lineage>
        <taxon>Bacteria</taxon>
        <taxon>Bacillati</taxon>
        <taxon>Actinomycetota</taxon>
        <taxon>Actinomycetes</taxon>
        <taxon>Pseudonocardiales</taxon>
        <taxon>Pseudonocardiaceae</taxon>
        <taxon>Amycolatopsis</taxon>
        <taxon>Amycolatopsis japonica group</taxon>
    </lineage>
</organism>
<proteinExistence type="inferred from homology"/>
<dbReference type="InterPro" id="IPR023343">
    <property type="entry name" value="Penicillin_amidase_dom1"/>
</dbReference>
<dbReference type="AlphaFoldDB" id="A0A075UV03"/>
<dbReference type="SUPFAM" id="SSF56235">
    <property type="entry name" value="N-terminal nucleophile aminohydrolases (Ntn hydrolases)"/>
    <property type="match status" value="1"/>
</dbReference>
<dbReference type="Gene3D" id="2.30.120.10">
    <property type="match status" value="1"/>
</dbReference>
<dbReference type="Proteomes" id="UP000028492">
    <property type="component" value="Chromosome"/>
</dbReference>
<accession>A0A075UV03</accession>
<dbReference type="GO" id="GO:0016811">
    <property type="term" value="F:hydrolase activity, acting on carbon-nitrogen (but not peptide) bonds, in linear amides"/>
    <property type="evidence" value="ECO:0007669"/>
    <property type="project" value="InterPro"/>
</dbReference>
<dbReference type="InterPro" id="IPR043146">
    <property type="entry name" value="Penicillin_amidase_N_B-knob"/>
</dbReference>
<dbReference type="InterPro" id="IPR002692">
    <property type="entry name" value="S45"/>
</dbReference>
<evidence type="ECO:0000256" key="5">
    <source>
        <dbReference type="SAM" id="SignalP"/>
    </source>
</evidence>
<keyword evidence="3" id="KW-0378">Hydrolase</keyword>
<dbReference type="RefSeq" id="WP_038512656.1">
    <property type="nucleotide sequence ID" value="NZ_CP008953.1"/>
</dbReference>
<dbReference type="GO" id="GO:0017000">
    <property type="term" value="P:antibiotic biosynthetic process"/>
    <property type="evidence" value="ECO:0007669"/>
    <property type="project" value="InterPro"/>
</dbReference>
<protein>
    <submittedName>
        <fullName evidence="6">Penicillin amidase family protein</fullName>
    </submittedName>
</protein>
<dbReference type="InterPro" id="IPR043147">
    <property type="entry name" value="Penicillin_amidase_A-knob"/>
</dbReference>
<sequence>MLLWKRITAVCAAASLLAAGTAAAAQPPDGRSRSDATIRYTEYGIPHIVANDWASLGFGQGFAAAKDNICAIADVAVTTRAERSRWLGPDAPPTSGVSQASTNLASDLYFQGLNESGAVERLLSAPAPRGPYREVRELIRGYVEGVNKYLRTGEITDPACRGAGWLKPITELDVYRHSHAVGMIFGQGGVADSITSSLPGAPPAGGGTEQMLGETGIGSNAISIGSSASANGRGVSLANPHLPWQLSGTRLWQSQVTLPGKLNVSGAGIPGIPLMWLGHNETAAWSGTATDTTRTYTLFELKLVPGSSTTYLVDGKPERMRRSDVSVLSRKADGSLERVVRPQWTTRYGPVTTRLGQRELPWTASSAFAIADANATNLGMTNSMFSIARARTAGEMIGAVRETQGLPWMNILATDDRGRVEFSQIHGVPHVTDEKAARCNTPLGKELFDANGVAVLDGSKTACAWGRDRDALRPGTFGPSSLPSLSRSDYAANSNDSSWLVNPAEPKTGYPRIVGPVRYEQNMRTRAGLVEIADQLKKGGFTGQAMRDLMFSNRDHAAELVRADVVAMCRTMPGLDEACAALAGWDGRSDAGSRGALLFDRFWAAVDRMGPEIWKNPFDVKDPVHTPNTLDTGNAAIRKALSDAVSELRAAKIPLDAPYGDNHYVVRDGRKIPLGGGTAGRGVYNSLGGPWDPARGYTEFTHGGTYLHVVAFNGTGCPDTTTLMTYSQSVNPKSAHHSDQTELYSRKQWVAERYCEKDILASPSLEVLRVSRR</sequence>
<dbReference type="PANTHER" id="PTHR34218">
    <property type="entry name" value="PEPTIDASE S45 PENICILLIN AMIDASE"/>
    <property type="match status" value="1"/>
</dbReference>
<evidence type="ECO:0000256" key="1">
    <source>
        <dbReference type="ARBA" id="ARBA00006586"/>
    </source>
</evidence>
<dbReference type="HOGENOM" id="CLU_017615_0_0_11"/>
<dbReference type="Pfam" id="PF01804">
    <property type="entry name" value="Penicil_amidase"/>
    <property type="match status" value="1"/>
</dbReference>
<dbReference type="EMBL" id="CP008953">
    <property type="protein sequence ID" value="AIG76269.1"/>
    <property type="molecule type" value="Genomic_DNA"/>
</dbReference>
<evidence type="ECO:0000313" key="7">
    <source>
        <dbReference type="Proteomes" id="UP000028492"/>
    </source>
</evidence>
<gene>
    <name evidence="6" type="ORF">AJAP_17005</name>
</gene>
<evidence type="ECO:0000313" key="6">
    <source>
        <dbReference type="EMBL" id="AIG76269.1"/>
    </source>
</evidence>
<name>A0A075UV03_9PSEU</name>
<dbReference type="Gene3D" id="1.10.1400.10">
    <property type="match status" value="1"/>
</dbReference>
<dbReference type="eggNOG" id="COG2366">
    <property type="taxonomic scope" value="Bacteria"/>
</dbReference>
<dbReference type="KEGG" id="aja:AJAP_17005"/>